<comment type="caution">
    <text evidence="3">The sequence shown here is derived from an EMBL/GenBank/DDBJ whole genome shotgun (WGS) entry which is preliminary data.</text>
</comment>
<dbReference type="SUPFAM" id="SSF54593">
    <property type="entry name" value="Glyoxalase/Bleomycin resistance protein/Dihydroxybiphenyl dioxygenase"/>
    <property type="match status" value="1"/>
</dbReference>
<reference evidence="3 4" key="1">
    <citation type="submission" date="2019-06" db="EMBL/GenBank/DDBJ databases">
        <title>Whole genome sequence for Rhodospirillaceae sp. R148.</title>
        <authorList>
            <person name="Wang G."/>
        </authorList>
    </citation>
    <scope>NUCLEOTIDE SEQUENCE [LARGE SCALE GENOMIC DNA]</scope>
    <source>
        <strain evidence="3 4">R148</strain>
    </source>
</reference>
<dbReference type="PROSITE" id="PS51819">
    <property type="entry name" value="VOC"/>
    <property type="match status" value="1"/>
</dbReference>
<evidence type="ECO:0000313" key="4">
    <source>
        <dbReference type="Proteomes" id="UP000315252"/>
    </source>
</evidence>
<protein>
    <recommendedName>
        <fullName evidence="2">VOC domain-containing protein</fullName>
    </recommendedName>
</protein>
<dbReference type="Proteomes" id="UP000315252">
    <property type="component" value="Unassembled WGS sequence"/>
</dbReference>
<feature type="transmembrane region" description="Helical" evidence="1">
    <location>
        <begin position="12"/>
        <end position="31"/>
    </location>
</feature>
<dbReference type="InterPro" id="IPR004360">
    <property type="entry name" value="Glyas_Fos-R_dOase_dom"/>
</dbReference>
<dbReference type="InterPro" id="IPR029068">
    <property type="entry name" value="Glyas_Bleomycin-R_OHBP_Dase"/>
</dbReference>
<dbReference type="EMBL" id="VHSH01000009">
    <property type="protein sequence ID" value="TQV75888.1"/>
    <property type="molecule type" value="Genomic_DNA"/>
</dbReference>
<evidence type="ECO:0000256" key="1">
    <source>
        <dbReference type="SAM" id="Phobius"/>
    </source>
</evidence>
<name>A0A545TF95_9PROT</name>
<dbReference type="AlphaFoldDB" id="A0A545TF95"/>
<dbReference type="OrthoDB" id="9791602at2"/>
<keyword evidence="1" id="KW-1133">Transmembrane helix</keyword>
<dbReference type="InterPro" id="IPR037523">
    <property type="entry name" value="VOC_core"/>
</dbReference>
<evidence type="ECO:0000313" key="3">
    <source>
        <dbReference type="EMBL" id="TQV75888.1"/>
    </source>
</evidence>
<keyword evidence="1" id="KW-0472">Membrane</keyword>
<evidence type="ECO:0000259" key="2">
    <source>
        <dbReference type="PROSITE" id="PS51819"/>
    </source>
</evidence>
<organism evidence="3 4">
    <name type="scientific">Denitrobaculum tricleocarpae</name>
    <dbReference type="NCBI Taxonomy" id="2591009"/>
    <lineage>
        <taxon>Bacteria</taxon>
        <taxon>Pseudomonadati</taxon>
        <taxon>Pseudomonadota</taxon>
        <taxon>Alphaproteobacteria</taxon>
        <taxon>Rhodospirillales</taxon>
        <taxon>Rhodospirillaceae</taxon>
        <taxon>Denitrobaculum</taxon>
    </lineage>
</organism>
<gene>
    <name evidence="3" type="ORF">FKG95_23575</name>
</gene>
<keyword evidence="1" id="KW-0812">Transmembrane</keyword>
<dbReference type="Gene3D" id="3.10.180.10">
    <property type="entry name" value="2,3-Dihydroxybiphenyl 1,2-Dioxygenase, domain 1"/>
    <property type="match status" value="1"/>
</dbReference>
<accession>A0A545TF95</accession>
<keyword evidence="4" id="KW-1185">Reference proteome</keyword>
<sequence>MLQNYDGYIYHGLYFLSVFILQGINAVRTSFGDRIVPSLMVSDLDVTLDFYVEKLGFEVTGRYPEMGDPLWAEIERDAVALQVFSADFAPEGFPSRPGLTGTLYFYPDDVLRLAAELRGRVLFEWGPEVMDYGQREFALRDPDGYYLAFAEPA</sequence>
<proteinExistence type="predicted"/>
<feature type="domain" description="VOC" evidence="2">
    <location>
        <begin position="31"/>
        <end position="152"/>
    </location>
</feature>
<dbReference type="Pfam" id="PF00903">
    <property type="entry name" value="Glyoxalase"/>
    <property type="match status" value="1"/>
</dbReference>